<accession>A0AA49GIP7</accession>
<dbReference type="AlphaFoldDB" id="A0AA49GIP7"/>
<evidence type="ECO:0000313" key="2">
    <source>
        <dbReference type="Proteomes" id="UP001244443"/>
    </source>
</evidence>
<organism evidence="1 2">
    <name type="scientific">Marivirga arenosa</name>
    <dbReference type="NCBI Taxonomy" id="3059076"/>
    <lineage>
        <taxon>Bacteria</taxon>
        <taxon>Pseudomonadati</taxon>
        <taxon>Bacteroidota</taxon>
        <taxon>Cytophagia</taxon>
        <taxon>Cytophagales</taxon>
        <taxon>Marivirgaceae</taxon>
        <taxon>Marivirga</taxon>
    </lineage>
</organism>
<reference evidence="1" key="1">
    <citation type="submission" date="2023-08" db="EMBL/GenBank/DDBJ databases">
        <title>Comparative genomics and taxonomic characterization of three novel marine species of genus Marivirga.</title>
        <authorList>
            <person name="Muhammad N."/>
            <person name="Kim S.-G."/>
        </authorList>
    </citation>
    <scope>NUCLEOTIDE SEQUENCE [LARGE SCALE GENOMIC DNA]</scope>
    <source>
        <strain evidence="1">ABR2-2</strain>
    </source>
</reference>
<protein>
    <submittedName>
        <fullName evidence="1">DUF6503 family protein</fullName>
    </submittedName>
</protein>
<dbReference type="PROSITE" id="PS51257">
    <property type="entry name" value="PROKAR_LIPOPROTEIN"/>
    <property type="match status" value="1"/>
</dbReference>
<name>A0AA49GIP7_9BACT</name>
<proteinExistence type="predicted"/>
<evidence type="ECO:0000313" key="1">
    <source>
        <dbReference type="EMBL" id="WKK85978.2"/>
    </source>
</evidence>
<dbReference type="Proteomes" id="UP001244443">
    <property type="component" value="Chromosome"/>
</dbReference>
<dbReference type="Pfam" id="PF20113">
    <property type="entry name" value="DUF6503"/>
    <property type="match status" value="1"/>
</dbReference>
<sequence length="242" mass="27800">MRKFLPFVFIAVIFAACNPTEKSAEEHIQEAIQYHGGNGYSNLEVEFKFRDKDYKLYHNNGIFKYERIFIDSTGQHINDILDNDGFKRLIDGENADLSTEDSAAYANSVNSVHYFALLPYNLNDAAVIATNKDDALINGEAYKTIEVKFKQKGGGTDYEDIFMFWFNTKTYDMDYFAYSYHTNGGGVRFRESINSERVNGVIFRDYNNYKVEKGTDLTELPALFESGELELLSKIDLEFQSK</sequence>
<dbReference type="InterPro" id="IPR045444">
    <property type="entry name" value="DUF6503"/>
</dbReference>
<dbReference type="RefSeq" id="WP_308355579.1">
    <property type="nucleotide sequence ID" value="NZ_CP129970.2"/>
</dbReference>
<dbReference type="EMBL" id="CP129970">
    <property type="protein sequence ID" value="WKK85978.2"/>
    <property type="molecule type" value="Genomic_DNA"/>
</dbReference>
<gene>
    <name evidence="1" type="ORF">QYS48_02735</name>
</gene>
<keyword evidence="2" id="KW-1185">Reference proteome</keyword>